<gene>
    <name evidence="2" type="ORF">CAUJ_LOCUS16017</name>
</gene>
<dbReference type="Proteomes" id="UP000835052">
    <property type="component" value="Unassembled WGS sequence"/>
</dbReference>
<evidence type="ECO:0000313" key="2">
    <source>
        <dbReference type="EMBL" id="CAD6200118.1"/>
    </source>
</evidence>
<keyword evidence="3" id="KW-1185">Reference proteome</keyword>
<accession>A0A8S1HYF2</accession>
<feature type="region of interest" description="Disordered" evidence="1">
    <location>
        <begin position="63"/>
        <end position="82"/>
    </location>
</feature>
<evidence type="ECO:0000313" key="3">
    <source>
        <dbReference type="Proteomes" id="UP000835052"/>
    </source>
</evidence>
<dbReference type="AlphaFoldDB" id="A0A8S1HYF2"/>
<comment type="caution">
    <text evidence="2">The sequence shown here is derived from an EMBL/GenBank/DDBJ whole genome shotgun (WGS) entry which is preliminary data.</text>
</comment>
<proteinExistence type="predicted"/>
<dbReference type="EMBL" id="CAJGYM010000240">
    <property type="protein sequence ID" value="CAD6200118.1"/>
    <property type="molecule type" value="Genomic_DNA"/>
</dbReference>
<protein>
    <submittedName>
        <fullName evidence="2">Uncharacterized protein</fullName>
    </submittedName>
</protein>
<feature type="compositionally biased region" description="Basic and acidic residues" evidence="1">
    <location>
        <begin position="1"/>
        <end position="10"/>
    </location>
</feature>
<sequence>MAKRPRDADSHQFYSSSGNHYNSNSPAQPPEPSNDIYQSVASLSDRLSSIEALLAQLLGSPNSSSMAHPHANRQYNRSGASSRFDDSVRNILDTVPGYHEASRDILIARTASQMAAKSCYSVIERVPDSHNHNQDDFDRQFVNDITRTLNLPDAISVFRHDCQKSLPSLESLLSYLQRQRSFH</sequence>
<organism evidence="2 3">
    <name type="scientific">Caenorhabditis auriculariae</name>
    <dbReference type="NCBI Taxonomy" id="2777116"/>
    <lineage>
        <taxon>Eukaryota</taxon>
        <taxon>Metazoa</taxon>
        <taxon>Ecdysozoa</taxon>
        <taxon>Nematoda</taxon>
        <taxon>Chromadorea</taxon>
        <taxon>Rhabditida</taxon>
        <taxon>Rhabditina</taxon>
        <taxon>Rhabditomorpha</taxon>
        <taxon>Rhabditoidea</taxon>
        <taxon>Rhabditidae</taxon>
        <taxon>Peloderinae</taxon>
        <taxon>Caenorhabditis</taxon>
    </lineage>
</organism>
<feature type="compositionally biased region" description="Low complexity" evidence="1">
    <location>
        <begin position="14"/>
        <end position="25"/>
    </location>
</feature>
<name>A0A8S1HYF2_9PELO</name>
<reference evidence="2" key="1">
    <citation type="submission" date="2020-10" db="EMBL/GenBank/DDBJ databases">
        <authorList>
            <person name="Kikuchi T."/>
        </authorList>
    </citation>
    <scope>NUCLEOTIDE SEQUENCE</scope>
    <source>
        <strain evidence="2">NKZ352</strain>
    </source>
</reference>
<evidence type="ECO:0000256" key="1">
    <source>
        <dbReference type="SAM" id="MobiDB-lite"/>
    </source>
</evidence>
<feature type="region of interest" description="Disordered" evidence="1">
    <location>
        <begin position="1"/>
        <end position="36"/>
    </location>
</feature>